<evidence type="ECO:0000313" key="1">
    <source>
        <dbReference type="EMBL" id="OPJ73848.1"/>
    </source>
</evidence>
<organism evidence="1 2">
    <name type="scientific">Patagioenas fasciata monilis</name>
    <dbReference type="NCBI Taxonomy" id="372326"/>
    <lineage>
        <taxon>Eukaryota</taxon>
        <taxon>Metazoa</taxon>
        <taxon>Chordata</taxon>
        <taxon>Craniata</taxon>
        <taxon>Vertebrata</taxon>
        <taxon>Euteleostomi</taxon>
        <taxon>Archelosauria</taxon>
        <taxon>Archosauria</taxon>
        <taxon>Dinosauria</taxon>
        <taxon>Saurischia</taxon>
        <taxon>Theropoda</taxon>
        <taxon>Coelurosauria</taxon>
        <taxon>Aves</taxon>
        <taxon>Neognathae</taxon>
        <taxon>Neoaves</taxon>
        <taxon>Columbimorphae</taxon>
        <taxon>Columbiformes</taxon>
        <taxon>Columbidae</taxon>
        <taxon>Patagioenas</taxon>
    </lineage>
</organism>
<dbReference type="Proteomes" id="UP000190648">
    <property type="component" value="Unassembled WGS sequence"/>
</dbReference>
<reference evidence="1 2" key="1">
    <citation type="submission" date="2016-02" db="EMBL/GenBank/DDBJ databases">
        <title>Band-tailed pigeon sequencing and assembly.</title>
        <authorList>
            <person name="Soares A.E."/>
            <person name="Novak B.J."/>
            <person name="Rice E.S."/>
            <person name="O'Connell B."/>
            <person name="Chang D."/>
            <person name="Weber S."/>
            <person name="Shapiro B."/>
        </authorList>
    </citation>
    <scope>NUCLEOTIDE SEQUENCE [LARGE SCALE GENOMIC DNA]</scope>
    <source>
        <strain evidence="1">BTP2013</strain>
        <tissue evidence="1">Blood</tissue>
    </source>
</reference>
<evidence type="ECO:0000313" key="2">
    <source>
        <dbReference type="Proteomes" id="UP000190648"/>
    </source>
</evidence>
<sequence>MSLCRWTSIEKTKIDAVPQLTLPLNRSAGYKTLFGQLWITSQRTSQKINKQDSKKRWSSRRVELFQPISTTLACC</sequence>
<gene>
    <name evidence="1" type="ORF">AV530_013288</name>
</gene>
<name>A0A1V4JNT3_PATFA</name>
<comment type="caution">
    <text evidence="1">The sequence shown here is derived from an EMBL/GenBank/DDBJ whole genome shotgun (WGS) entry which is preliminary data.</text>
</comment>
<proteinExistence type="predicted"/>
<keyword evidence="2" id="KW-1185">Reference proteome</keyword>
<dbReference type="EMBL" id="LSYS01006880">
    <property type="protein sequence ID" value="OPJ73848.1"/>
    <property type="molecule type" value="Genomic_DNA"/>
</dbReference>
<protein>
    <submittedName>
        <fullName evidence="1">Uncharacterized protein</fullName>
    </submittedName>
</protein>
<accession>A0A1V4JNT3</accession>
<dbReference type="AlphaFoldDB" id="A0A1V4JNT3"/>